<reference evidence="2 3" key="1">
    <citation type="submission" date="2019-07" db="EMBL/GenBank/DDBJ databases">
        <title>Whole genome shotgun sequence of Cellulomonas soli NBRC 109434.</title>
        <authorList>
            <person name="Hosoyama A."/>
            <person name="Uohara A."/>
            <person name="Ohji S."/>
            <person name="Ichikawa N."/>
        </authorList>
    </citation>
    <scope>NUCLEOTIDE SEQUENCE [LARGE SCALE GENOMIC DNA]</scope>
    <source>
        <strain evidence="2 3">NBRC 109434</strain>
    </source>
</reference>
<dbReference type="GO" id="GO:0008999">
    <property type="term" value="F:protein-N-terminal-alanine acetyltransferase activity"/>
    <property type="evidence" value="ECO:0007669"/>
    <property type="project" value="TreeGrafter"/>
</dbReference>
<evidence type="ECO:0000259" key="1">
    <source>
        <dbReference type="PROSITE" id="PS51186"/>
    </source>
</evidence>
<evidence type="ECO:0000313" key="2">
    <source>
        <dbReference type="EMBL" id="GEP68247.1"/>
    </source>
</evidence>
<keyword evidence="2" id="KW-0808">Transferase</keyword>
<dbReference type="PANTHER" id="PTHR43441:SF11">
    <property type="entry name" value="RIBOSOMAL-PROTEIN-SERINE ACETYLTRANSFERASE"/>
    <property type="match status" value="1"/>
</dbReference>
<dbReference type="InterPro" id="IPR000182">
    <property type="entry name" value="GNAT_dom"/>
</dbReference>
<accession>A0A512PAL2</accession>
<gene>
    <name evidence="2" type="ORF">CSO01_09620</name>
</gene>
<dbReference type="GO" id="GO:0005737">
    <property type="term" value="C:cytoplasm"/>
    <property type="evidence" value="ECO:0007669"/>
    <property type="project" value="TreeGrafter"/>
</dbReference>
<dbReference type="PROSITE" id="PS51186">
    <property type="entry name" value="GNAT"/>
    <property type="match status" value="1"/>
</dbReference>
<keyword evidence="3" id="KW-1185">Reference proteome</keyword>
<dbReference type="GO" id="GO:1990189">
    <property type="term" value="F:protein N-terminal-serine acetyltransferase activity"/>
    <property type="evidence" value="ECO:0007669"/>
    <property type="project" value="TreeGrafter"/>
</dbReference>
<dbReference type="Gene3D" id="3.40.630.30">
    <property type="match status" value="1"/>
</dbReference>
<protein>
    <submittedName>
        <fullName evidence="2">Succinyl-CoA transferase Rv0802c</fullName>
    </submittedName>
</protein>
<name>A0A512PAL2_9CELL</name>
<dbReference type="EMBL" id="BKAL01000002">
    <property type="protein sequence ID" value="GEP68247.1"/>
    <property type="molecule type" value="Genomic_DNA"/>
</dbReference>
<dbReference type="Proteomes" id="UP000321798">
    <property type="component" value="Unassembled WGS sequence"/>
</dbReference>
<dbReference type="Pfam" id="PF13302">
    <property type="entry name" value="Acetyltransf_3"/>
    <property type="match status" value="1"/>
</dbReference>
<organism evidence="2 3">
    <name type="scientific">Cellulomonas soli</name>
    <dbReference type="NCBI Taxonomy" id="931535"/>
    <lineage>
        <taxon>Bacteria</taxon>
        <taxon>Bacillati</taxon>
        <taxon>Actinomycetota</taxon>
        <taxon>Actinomycetes</taxon>
        <taxon>Micrococcales</taxon>
        <taxon>Cellulomonadaceae</taxon>
        <taxon>Cellulomonas</taxon>
    </lineage>
</organism>
<comment type="caution">
    <text evidence="2">The sequence shown here is derived from an EMBL/GenBank/DDBJ whole genome shotgun (WGS) entry which is preliminary data.</text>
</comment>
<evidence type="ECO:0000313" key="3">
    <source>
        <dbReference type="Proteomes" id="UP000321798"/>
    </source>
</evidence>
<proteinExistence type="predicted"/>
<dbReference type="InterPro" id="IPR016181">
    <property type="entry name" value="Acyl_CoA_acyltransferase"/>
</dbReference>
<dbReference type="PANTHER" id="PTHR43441">
    <property type="entry name" value="RIBOSOMAL-PROTEIN-SERINE ACETYLTRANSFERASE"/>
    <property type="match status" value="1"/>
</dbReference>
<dbReference type="InterPro" id="IPR051908">
    <property type="entry name" value="Ribosomal_N-acetyltransferase"/>
</dbReference>
<sequence length="224" mass="24211">MLAAMAPFPDSLTWPFANLRVSSGDLELRYLDDDLLHALAALAAQGVHDPATMPFTAPWTRGTPEEVARAVLTYQWGARAGLGGRRWALELAVLHDGRPVGVQALAASSYPVTRTLTSGSWLGRAHQGRGIGTRMRLAVLHLAFDGLGAQVARTEAFADNAASNAVTRRIGYVPDGREVIEREGQPAVSLRYRMDRADWDARPESSRPDVRIDGADAVRAFLGA</sequence>
<dbReference type="AlphaFoldDB" id="A0A512PAL2"/>
<feature type="domain" description="N-acetyltransferase" evidence="1">
    <location>
        <begin position="26"/>
        <end position="195"/>
    </location>
</feature>
<dbReference type="SUPFAM" id="SSF55729">
    <property type="entry name" value="Acyl-CoA N-acyltransferases (Nat)"/>
    <property type="match status" value="1"/>
</dbReference>